<feature type="domain" description="Zn(2)-C6 fungal-type" evidence="7">
    <location>
        <begin position="40"/>
        <end position="74"/>
    </location>
</feature>
<dbReference type="PANTHER" id="PTHR31845:SF10">
    <property type="entry name" value="ZN(II)2CYS6 TRANSCRIPTION FACTOR (EUROFUNG)"/>
    <property type="match status" value="1"/>
</dbReference>
<dbReference type="GO" id="GO:0000981">
    <property type="term" value="F:DNA-binding transcription factor activity, RNA polymerase II-specific"/>
    <property type="evidence" value="ECO:0000318"/>
    <property type="project" value="GO_Central"/>
</dbReference>
<feature type="compositionally biased region" description="Acidic residues" evidence="6">
    <location>
        <begin position="135"/>
        <end position="144"/>
    </location>
</feature>
<dbReference type="SMART" id="SM00066">
    <property type="entry name" value="GAL4"/>
    <property type="match status" value="1"/>
</dbReference>
<keyword evidence="2" id="KW-0805">Transcription regulation</keyword>
<dbReference type="GO" id="GO:0000976">
    <property type="term" value="F:transcription cis-regulatory region binding"/>
    <property type="evidence" value="ECO:0000318"/>
    <property type="project" value="GO_Central"/>
</dbReference>
<evidence type="ECO:0000256" key="3">
    <source>
        <dbReference type="ARBA" id="ARBA00023125"/>
    </source>
</evidence>
<dbReference type="EMBL" id="AE016818">
    <property type="protein sequence ID" value="AAS52835.1"/>
    <property type="molecule type" value="Genomic_DNA"/>
</dbReference>
<evidence type="ECO:0000256" key="2">
    <source>
        <dbReference type="ARBA" id="ARBA00023015"/>
    </source>
</evidence>
<dbReference type="AlphaFoldDB" id="Q756U9"/>
<evidence type="ECO:0000256" key="5">
    <source>
        <dbReference type="ARBA" id="ARBA00023242"/>
    </source>
</evidence>
<dbReference type="CDD" id="cd00067">
    <property type="entry name" value="GAL4"/>
    <property type="match status" value="1"/>
</dbReference>
<name>Q756U9_EREGS</name>
<comment type="subcellular location">
    <subcellularLocation>
        <location evidence="1">Nucleus</location>
    </subcellularLocation>
</comment>
<dbReference type="GeneID" id="4621217"/>
<evidence type="ECO:0000256" key="4">
    <source>
        <dbReference type="ARBA" id="ARBA00023163"/>
    </source>
</evidence>
<dbReference type="FunCoup" id="Q756U9">
    <property type="interactions" value="248"/>
</dbReference>
<dbReference type="OrthoDB" id="4454541at2759"/>
<organism evidence="8 9">
    <name type="scientific">Eremothecium gossypii (strain ATCC 10895 / CBS 109.51 / FGSC 9923 / NRRL Y-1056)</name>
    <name type="common">Yeast</name>
    <name type="synonym">Ashbya gossypii</name>
    <dbReference type="NCBI Taxonomy" id="284811"/>
    <lineage>
        <taxon>Eukaryota</taxon>
        <taxon>Fungi</taxon>
        <taxon>Dikarya</taxon>
        <taxon>Ascomycota</taxon>
        <taxon>Saccharomycotina</taxon>
        <taxon>Saccharomycetes</taxon>
        <taxon>Saccharomycetales</taxon>
        <taxon>Saccharomycetaceae</taxon>
        <taxon>Eremothecium</taxon>
    </lineage>
</organism>
<dbReference type="PANTHER" id="PTHR31845">
    <property type="entry name" value="FINGER DOMAIN PROTEIN, PUTATIVE-RELATED"/>
    <property type="match status" value="1"/>
</dbReference>
<dbReference type="InterPro" id="IPR051089">
    <property type="entry name" value="prtT"/>
</dbReference>
<keyword evidence="4" id="KW-0804">Transcription</keyword>
<dbReference type="HOGENOM" id="CLU_004837_0_0_1"/>
<dbReference type="GO" id="GO:0008270">
    <property type="term" value="F:zinc ion binding"/>
    <property type="evidence" value="ECO:0007669"/>
    <property type="project" value="InterPro"/>
</dbReference>
<evidence type="ECO:0000256" key="6">
    <source>
        <dbReference type="SAM" id="MobiDB-lite"/>
    </source>
</evidence>
<dbReference type="SUPFAM" id="SSF57701">
    <property type="entry name" value="Zn2/Cys6 DNA-binding domain"/>
    <property type="match status" value="1"/>
</dbReference>
<dbReference type="GO" id="GO:0006355">
    <property type="term" value="P:regulation of DNA-templated transcription"/>
    <property type="evidence" value="ECO:0000318"/>
    <property type="project" value="GO_Central"/>
</dbReference>
<feature type="compositionally biased region" description="Low complexity" evidence="6">
    <location>
        <begin position="106"/>
        <end position="134"/>
    </location>
</feature>
<protein>
    <submittedName>
        <fullName evidence="8">AER153Wp</fullName>
    </submittedName>
</protein>
<dbReference type="Proteomes" id="UP000000591">
    <property type="component" value="Chromosome V"/>
</dbReference>
<feature type="region of interest" description="Disordered" evidence="6">
    <location>
        <begin position="81"/>
        <end position="144"/>
    </location>
</feature>
<evidence type="ECO:0000256" key="1">
    <source>
        <dbReference type="ARBA" id="ARBA00004123"/>
    </source>
</evidence>
<dbReference type="InterPro" id="IPR036864">
    <property type="entry name" value="Zn2-C6_fun-type_DNA-bd_sf"/>
</dbReference>
<accession>Q756U9</accession>
<reference evidence="9" key="2">
    <citation type="journal article" date="2013" name="G3 (Bethesda)">
        <title>Genomes of Ashbya fungi isolated from insects reveal four mating-type loci, numerous translocations, lack of transposons, and distinct gene duplications.</title>
        <authorList>
            <person name="Dietrich F.S."/>
            <person name="Voegeli S."/>
            <person name="Kuo S."/>
            <person name="Philippsen P."/>
        </authorList>
    </citation>
    <scope>GENOME REANNOTATION</scope>
    <source>
        <strain evidence="9">ATCC 10895 / CBS 109.51 / FGSC 9923 / NRRL Y-1056</strain>
    </source>
</reference>
<keyword evidence="5" id="KW-0539">Nucleus</keyword>
<reference evidence="8 9" key="1">
    <citation type="journal article" date="2004" name="Science">
        <title>The Ashbya gossypii genome as a tool for mapping the ancient Saccharomyces cerevisiae genome.</title>
        <authorList>
            <person name="Dietrich F.S."/>
            <person name="Voegeli S."/>
            <person name="Brachat S."/>
            <person name="Lerch A."/>
            <person name="Gates K."/>
            <person name="Steiner S."/>
            <person name="Mohr C."/>
            <person name="Pohlmann R."/>
            <person name="Luedi P."/>
            <person name="Choi S."/>
            <person name="Wing R.A."/>
            <person name="Flavier A."/>
            <person name="Gaffney T.D."/>
            <person name="Philippsen P."/>
        </authorList>
    </citation>
    <scope>NUCLEOTIDE SEQUENCE [LARGE SCALE GENOMIC DNA]</scope>
    <source>
        <strain evidence="9">ATCC 10895 / CBS 109.51 / FGSC 9923 / NRRL Y-1056</strain>
    </source>
</reference>
<keyword evidence="9" id="KW-1185">Reference proteome</keyword>
<dbReference type="InterPro" id="IPR001138">
    <property type="entry name" value="Zn2Cys6_DnaBD"/>
</dbReference>
<evidence type="ECO:0000259" key="7">
    <source>
        <dbReference type="PROSITE" id="PS00463"/>
    </source>
</evidence>
<dbReference type="InParanoid" id="Q756U9"/>
<dbReference type="RefSeq" id="NP_985011.1">
    <property type="nucleotide sequence ID" value="NM_210365.1"/>
</dbReference>
<proteinExistence type="predicted"/>
<evidence type="ECO:0000313" key="9">
    <source>
        <dbReference type="Proteomes" id="UP000000591"/>
    </source>
</evidence>
<sequence length="748" mass="83672">MDYSVAKTIIVGIPADDPRHHTPISQEIGSNGKPKRNTFACTSCHAVKQRCIPTDMGDIYRKPCSRCVKLRKPCEFDLSKRTRRKRRAAGARPRRRAGRARERAAVRWAGRGAPLSPASGLAAPPPLEGGAEADGLTEAEEEEDAQAQLARELARVDGSARRLEALAEMLAAESRGWGAFLEGSAAVPTLSDPVSLGIVTLAEAEYRLDCYREVVAGGMRLPFLRVPKSCTAEQLRVEQPILFATVLSMASLVLPGAAGQEVVNMKLDNFVLTLVTHYCMRIGDRTVELLKSLILLCMWCNYPEWSHKTRYHYFNYLCCNLVRDLGMPYAYRPILVGEDEGQQRKLSAMLEQDPEYPRLILLAYIISLNMSVFLQQPIQFHWSPVVEKACSDILDARYVSELYSAEDNQMLMLFAKLHLCMERAYSMQRVNSGYSFVAADNDDTFCSLFRELEGIKMQMPKHYCTGYILTVEAYVYESAVSCYLLRNGALNYPLPDNISDAFLTATERSVAAMKDLLSSGNDIIPSIQLLGASRIIYTMGMSLLKLRYNALTMPAFEPLRSSTEEILPLLQRIATFLDQLHESYPYNRSISKLQYVSALFLHTYHQKIKKCIYRQETTTFPTLCMPVTPTLDRSSPSSAQLLSESLGFANIPTGTNNDIQAGLLRAPSSIIEPDEKKFHTIKVNSIYKHIAGTPSAEFSGGQLFCEPSSAPHSVDYLSDYLMDNAFVESDYDAFNDEVYGTAFFPQLK</sequence>
<dbReference type="eggNOG" id="ENOG502QRSG">
    <property type="taxonomic scope" value="Eukaryota"/>
</dbReference>
<keyword evidence="3" id="KW-0238">DNA-binding</keyword>
<dbReference type="PROSITE" id="PS00463">
    <property type="entry name" value="ZN2_CY6_FUNGAL_1"/>
    <property type="match status" value="1"/>
</dbReference>
<dbReference type="KEGG" id="ago:AGOS_AER153W"/>
<feature type="compositionally biased region" description="Basic residues" evidence="6">
    <location>
        <begin position="81"/>
        <end position="98"/>
    </location>
</feature>
<evidence type="ECO:0000313" key="8">
    <source>
        <dbReference type="EMBL" id="AAS52835.1"/>
    </source>
</evidence>
<dbReference type="GO" id="GO:0005634">
    <property type="term" value="C:nucleus"/>
    <property type="evidence" value="ECO:0000318"/>
    <property type="project" value="GO_Central"/>
</dbReference>
<gene>
    <name evidence="8" type="ORF">AGOS_AER153W</name>
</gene>
<dbReference type="CDD" id="cd12148">
    <property type="entry name" value="fungal_TF_MHR"/>
    <property type="match status" value="1"/>
</dbReference>
<dbReference type="Gene3D" id="4.10.240.10">
    <property type="entry name" value="Zn(2)-C6 fungal-type DNA-binding domain"/>
    <property type="match status" value="1"/>
</dbReference>
<dbReference type="OMA" id="IYMHEIG"/>